<protein>
    <submittedName>
        <fullName evidence="2">Uncharacterized protein</fullName>
    </submittedName>
</protein>
<comment type="caution">
    <text evidence="2">The sequence shown here is derived from an EMBL/GenBank/DDBJ whole genome shotgun (WGS) entry which is preliminary data.</text>
</comment>
<organism evidence="2 3">
    <name type="scientific">Penicillium daleae</name>
    <dbReference type="NCBI Taxonomy" id="63821"/>
    <lineage>
        <taxon>Eukaryota</taxon>
        <taxon>Fungi</taxon>
        <taxon>Dikarya</taxon>
        <taxon>Ascomycota</taxon>
        <taxon>Pezizomycotina</taxon>
        <taxon>Eurotiomycetes</taxon>
        <taxon>Eurotiomycetidae</taxon>
        <taxon>Eurotiales</taxon>
        <taxon>Aspergillaceae</taxon>
        <taxon>Penicillium</taxon>
    </lineage>
</organism>
<dbReference type="GeneID" id="81603070"/>
<evidence type="ECO:0000313" key="3">
    <source>
        <dbReference type="Proteomes" id="UP001213681"/>
    </source>
</evidence>
<evidence type="ECO:0000313" key="2">
    <source>
        <dbReference type="EMBL" id="KAJ5438447.1"/>
    </source>
</evidence>
<dbReference type="AlphaFoldDB" id="A0AAD6FZC8"/>
<dbReference type="EMBL" id="JAPVEA010000008">
    <property type="protein sequence ID" value="KAJ5438447.1"/>
    <property type="molecule type" value="Genomic_DNA"/>
</dbReference>
<proteinExistence type="predicted"/>
<keyword evidence="1" id="KW-0732">Signal</keyword>
<evidence type="ECO:0000256" key="1">
    <source>
        <dbReference type="SAM" id="SignalP"/>
    </source>
</evidence>
<dbReference type="RefSeq" id="XP_056761676.1">
    <property type="nucleotide sequence ID" value="XM_056912827.1"/>
</dbReference>
<accession>A0AAD6FZC8</accession>
<dbReference type="Proteomes" id="UP001213681">
    <property type="component" value="Unassembled WGS sequence"/>
</dbReference>
<dbReference type="Pfam" id="PF19271">
    <property type="entry name" value="Nis1"/>
    <property type="match status" value="1"/>
</dbReference>
<keyword evidence="3" id="KW-1185">Reference proteome</keyword>
<feature type="signal peptide" evidence="1">
    <location>
        <begin position="1"/>
        <end position="18"/>
    </location>
</feature>
<dbReference type="InterPro" id="IPR045469">
    <property type="entry name" value="Nis1"/>
</dbReference>
<reference evidence="2" key="2">
    <citation type="journal article" date="2023" name="IMA Fungus">
        <title>Comparative genomic study of the Penicillium genus elucidates a diverse pangenome and 15 lateral gene transfer events.</title>
        <authorList>
            <person name="Petersen C."/>
            <person name="Sorensen T."/>
            <person name="Nielsen M.R."/>
            <person name="Sondergaard T.E."/>
            <person name="Sorensen J.L."/>
            <person name="Fitzpatrick D.A."/>
            <person name="Frisvad J.C."/>
            <person name="Nielsen K.L."/>
        </authorList>
    </citation>
    <scope>NUCLEOTIDE SEQUENCE</scope>
    <source>
        <strain evidence="2">IBT 16125</strain>
    </source>
</reference>
<name>A0AAD6FZC8_9EURO</name>
<reference evidence="2" key="1">
    <citation type="submission" date="2022-12" db="EMBL/GenBank/DDBJ databases">
        <authorList>
            <person name="Petersen C."/>
        </authorList>
    </citation>
    <scope>NUCLEOTIDE SEQUENCE</scope>
    <source>
        <strain evidence="2">IBT 16125</strain>
    </source>
</reference>
<feature type="chain" id="PRO_5042163887" evidence="1">
    <location>
        <begin position="19"/>
        <end position="138"/>
    </location>
</feature>
<sequence>MNSFVSLALFVGAALAQSAQIGLPAAGQQLSKGSDVVVQVQRPDTLTGSTEMAVAIGISSCATQACPQSDEFMGTILYSGPFKPEFHEGNLPPYQNFTVNVPPSFTAGNAQINVAHATLIGASQYPLLETLNRTVVVA</sequence>
<gene>
    <name evidence="2" type="ORF">N7458_009445</name>
</gene>